<feature type="region of interest" description="Disordered" evidence="3">
    <location>
        <begin position="28"/>
        <end position="50"/>
    </location>
</feature>
<dbReference type="InterPro" id="IPR011049">
    <property type="entry name" value="Serralysin-like_metalloprot_C"/>
</dbReference>
<dbReference type="PANTHER" id="PTHR38340:SF1">
    <property type="entry name" value="S-LAYER PROTEIN"/>
    <property type="match status" value="1"/>
</dbReference>
<evidence type="ECO:0000256" key="2">
    <source>
        <dbReference type="ARBA" id="ARBA00022525"/>
    </source>
</evidence>
<gene>
    <name evidence="4" type="ORF">E9232_000805</name>
</gene>
<reference evidence="4 5" key="1">
    <citation type="submission" date="2023-07" db="EMBL/GenBank/DDBJ databases">
        <title>Sorghum-associated microbial communities from plants grown in Nebraska, USA.</title>
        <authorList>
            <person name="Schachtman D."/>
        </authorList>
    </citation>
    <scope>NUCLEOTIDE SEQUENCE [LARGE SCALE GENOMIC DNA]</scope>
    <source>
        <strain evidence="4 5">584</strain>
    </source>
</reference>
<dbReference type="PROSITE" id="PS00330">
    <property type="entry name" value="HEMOLYSIN_CALCIUM"/>
    <property type="match status" value="2"/>
</dbReference>
<dbReference type="EMBL" id="JAVDPW010000002">
    <property type="protein sequence ID" value="MDR6288298.1"/>
    <property type="molecule type" value="Genomic_DNA"/>
</dbReference>
<keyword evidence="5" id="KW-1185">Reference proteome</keyword>
<dbReference type="InterPro" id="IPR018511">
    <property type="entry name" value="Hemolysin-typ_Ca-bd_CS"/>
</dbReference>
<dbReference type="PANTHER" id="PTHR38340">
    <property type="entry name" value="S-LAYER PROTEIN"/>
    <property type="match status" value="1"/>
</dbReference>
<dbReference type="RefSeq" id="WP_309792284.1">
    <property type="nucleotide sequence ID" value="NZ_JAVDPW010000002.1"/>
</dbReference>
<organism evidence="4 5">
    <name type="scientific">Inquilinus ginsengisoli</name>
    <dbReference type="NCBI Taxonomy" id="363840"/>
    <lineage>
        <taxon>Bacteria</taxon>
        <taxon>Pseudomonadati</taxon>
        <taxon>Pseudomonadota</taxon>
        <taxon>Alphaproteobacteria</taxon>
        <taxon>Rhodospirillales</taxon>
        <taxon>Rhodospirillaceae</taxon>
        <taxon>Inquilinus</taxon>
    </lineage>
</organism>
<sequence length="869" mass="86314">MAVINGDNNANILNGTTAADQINGLGGDDTINAGRRPTAPGSGADVVDGGTGSDTLVVDASAETQAVQLFTGGSPTFQVRSTSGNLYVDAYNMERVQFTGGSGDDQISTGERGGTVNGGAGIDSWSADLSGLFANVSFILGTTTAIAAAGLTSILNLERISLSTGSGNDTVTGGARDDNISTGDGNDVIDAKTRPTAAGSGTDTVDGGLDADTLIVNAGAETQGVQLFSGGSPTFQVRSTSGNFYVDAYNMEIVKIVTGSGADQINTGDHAGTIDGGAGIDWWLADLSAVSSGMGFALGTSTSIAAAGLTSILGIERITLITGGGNDLIYGGAQADSITTNAGNDTINAKTRPIAGGTDTVDGGLGTDTLVVDASAETQAVQLFSGGSPTFQVRSTSGNFYVDAYNMEIVKIITGVGADQINTGNHGGTIDGGGGIDWWLADLSALTSGVGFALGTTTAIAAAGLTSILGLERITLTTGGGNDVIVGGNQADTITTGAGNDAIDAKTRPIAGGTTDTVDGGVGTDTLVVNAGAETQAMQLFSGGSPTFQIRSTSSNFYVDAYNMETVKIVTGSGADQINTGDHGGTVDGGGGIDWWLADLSALTTAVGFALGTSTAIAAAGLTSILNLERITLTTGSGNDLIYGGAQADSIATGAGNDTIDAKTRPAAPGSGTDTVDGGVGTDTLIVNAGAETQVVQLFAGGSPSFQVRSTSGNFYVDAYNMERVQFTSGAGADTANGLNGDDTLSTGAGNDVLHGGRGADTLTGGAGTDRFDYDLVLESNLASGKIDSITDFAVGIDDLDLTDIDANNIASDGNQAFIFIGGAGFSGVRGQLRAVSGVVEADVNGDGVADFRVLLTNGAVAGAADLLL</sequence>
<keyword evidence="2" id="KW-0964">Secreted</keyword>
<comment type="caution">
    <text evidence="4">The sequence shown here is derived from an EMBL/GenBank/DDBJ whole genome shotgun (WGS) entry which is preliminary data.</text>
</comment>
<dbReference type="Pfam" id="PF00353">
    <property type="entry name" value="HemolysinCabind"/>
    <property type="match status" value="12"/>
</dbReference>
<feature type="region of interest" description="Disordered" evidence="3">
    <location>
        <begin position="166"/>
        <end position="205"/>
    </location>
</feature>
<evidence type="ECO:0000313" key="4">
    <source>
        <dbReference type="EMBL" id="MDR6288298.1"/>
    </source>
</evidence>
<dbReference type="SUPFAM" id="SSF51120">
    <property type="entry name" value="beta-Roll"/>
    <property type="match status" value="6"/>
</dbReference>
<proteinExistence type="predicted"/>
<evidence type="ECO:0000313" key="5">
    <source>
        <dbReference type="Proteomes" id="UP001262410"/>
    </source>
</evidence>
<protein>
    <submittedName>
        <fullName evidence="4">Ca2+-binding RTX toxin-like protein</fullName>
    </submittedName>
</protein>
<accession>A0ABU1JI87</accession>
<name>A0ABU1JI87_9PROT</name>
<dbReference type="Gene3D" id="2.150.10.10">
    <property type="entry name" value="Serralysin-like metalloprotease, C-terminal"/>
    <property type="match status" value="5"/>
</dbReference>
<dbReference type="InterPro" id="IPR001343">
    <property type="entry name" value="Hemolysn_Ca-bd"/>
</dbReference>
<evidence type="ECO:0000256" key="3">
    <source>
        <dbReference type="SAM" id="MobiDB-lite"/>
    </source>
</evidence>
<dbReference type="Proteomes" id="UP001262410">
    <property type="component" value="Unassembled WGS sequence"/>
</dbReference>
<dbReference type="InterPro" id="IPR050557">
    <property type="entry name" value="RTX_toxin/Mannuronan_C5-epim"/>
</dbReference>
<dbReference type="PRINTS" id="PR00313">
    <property type="entry name" value="CABNDNGRPT"/>
</dbReference>
<evidence type="ECO:0000256" key="1">
    <source>
        <dbReference type="ARBA" id="ARBA00004613"/>
    </source>
</evidence>
<comment type="subcellular location">
    <subcellularLocation>
        <location evidence="1">Secreted</location>
    </subcellularLocation>
</comment>